<keyword evidence="2" id="KW-1185">Reference proteome</keyword>
<dbReference type="HOGENOM" id="CLU_183721_2_0_3"/>
<dbReference type="Proteomes" id="UP000003959">
    <property type="component" value="Unassembled WGS sequence"/>
</dbReference>
<name>F4XRC5_9CYAN</name>
<dbReference type="EMBL" id="GL890888">
    <property type="protein sequence ID" value="EGJ32865.1"/>
    <property type="molecule type" value="Genomic_DNA"/>
</dbReference>
<feature type="non-terminal residue" evidence="1">
    <location>
        <position position="89"/>
    </location>
</feature>
<dbReference type="AlphaFoldDB" id="F4XRC5"/>
<sequence>MFCNHYDYIYKPKKSFSTMHHNFRPNSDNNPEHITPKITPEEFSEKEFLVPYILKGTRQQISNTMHILNAMGYAQLSEWSPLQPTGIPG</sequence>
<reference evidence="2" key="1">
    <citation type="journal article" date="2011" name="Proc. Natl. Acad. Sci. U.S.A.">
        <title>Genomic insights into the physiology and ecology of the marine filamentous cyanobacterium Lyngbya majuscula.</title>
        <authorList>
            <person name="Jones A.C."/>
            <person name="Monroe E.A."/>
            <person name="Podell S."/>
            <person name="Hess W.R."/>
            <person name="Klages S."/>
            <person name="Esquenazi E."/>
            <person name="Niessen S."/>
            <person name="Hoover H."/>
            <person name="Rothmann M."/>
            <person name="Lasken R.S."/>
            <person name="Yates J.R.III."/>
            <person name="Reinhardt R."/>
            <person name="Kube M."/>
            <person name="Burkart M.D."/>
            <person name="Allen E.E."/>
            <person name="Dorrestein P.C."/>
            <person name="Gerwick W.H."/>
            <person name="Gerwick L."/>
        </authorList>
    </citation>
    <scope>NUCLEOTIDE SEQUENCE [LARGE SCALE GENOMIC DNA]</scope>
    <source>
        <strain evidence="2">3L</strain>
    </source>
</reference>
<accession>F4XRC5</accession>
<organism evidence="1 2">
    <name type="scientific">Moorena producens 3L</name>
    <dbReference type="NCBI Taxonomy" id="489825"/>
    <lineage>
        <taxon>Bacteria</taxon>
        <taxon>Bacillati</taxon>
        <taxon>Cyanobacteriota</taxon>
        <taxon>Cyanophyceae</taxon>
        <taxon>Coleofasciculales</taxon>
        <taxon>Coleofasciculaceae</taxon>
        <taxon>Moorena</taxon>
    </lineage>
</organism>
<evidence type="ECO:0000313" key="1">
    <source>
        <dbReference type="EMBL" id="EGJ32865.1"/>
    </source>
</evidence>
<evidence type="ECO:0000313" key="2">
    <source>
        <dbReference type="Proteomes" id="UP000003959"/>
    </source>
</evidence>
<protein>
    <submittedName>
        <fullName evidence="1">Uncharacterized protein</fullName>
    </submittedName>
</protein>
<proteinExistence type="predicted"/>
<gene>
    <name evidence="1" type="ORF">LYNGBM3L_75240</name>
</gene>